<feature type="region of interest" description="Disordered" evidence="1">
    <location>
        <begin position="258"/>
        <end position="333"/>
    </location>
</feature>
<name>A0ABQ3YTG0_9ACTN</name>
<feature type="compositionally biased region" description="Low complexity" evidence="1">
    <location>
        <begin position="258"/>
        <end position="313"/>
    </location>
</feature>
<comment type="caution">
    <text evidence="3">The sequence shown here is derived from an EMBL/GenBank/DDBJ whole genome shotgun (WGS) entry which is preliminary data.</text>
</comment>
<dbReference type="Proteomes" id="UP000637628">
    <property type="component" value="Unassembled WGS sequence"/>
</dbReference>
<dbReference type="RefSeq" id="WP_203726495.1">
    <property type="nucleotide sequence ID" value="NZ_BAAATX010000003.1"/>
</dbReference>
<keyword evidence="2" id="KW-0472">Membrane</keyword>
<evidence type="ECO:0000256" key="1">
    <source>
        <dbReference type="SAM" id="MobiDB-lite"/>
    </source>
</evidence>
<accession>A0ABQ3YTG0</accession>
<evidence type="ECO:0000256" key="2">
    <source>
        <dbReference type="SAM" id="Phobius"/>
    </source>
</evidence>
<dbReference type="EMBL" id="BOML01000019">
    <property type="protein sequence ID" value="GIE00886.1"/>
    <property type="molecule type" value="Genomic_DNA"/>
</dbReference>
<feature type="transmembrane region" description="Helical" evidence="2">
    <location>
        <begin position="227"/>
        <end position="247"/>
    </location>
</feature>
<evidence type="ECO:0000313" key="4">
    <source>
        <dbReference type="Proteomes" id="UP000637628"/>
    </source>
</evidence>
<evidence type="ECO:0000313" key="3">
    <source>
        <dbReference type="EMBL" id="GIE00886.1"/>
    </source>
</evidence>
<organism evidence="3 4">
    <name type="scientific">Paractinoplanes durhamensis</name>
    <dbReference type="NCBI Taxonomy" id="113563"/>
    <lineage>
        <taxon>Bacteria</taxon>
        <taxon>Bacillati</taxon>
        <taxon>Actinomycetota</taxon>
        <taxon>Actinomycetes</taxon>
        <taxon>Micromonosporales</taxon>
        <taxon>Micromonosporaceae</taxon>
        <taxon>Paractinoplanes</taxon>
    </lineage>
</organism>
<keyword evidence="2" id="KW-1133">Transmembrane helix</keyword>
<reference evidence="3 4" key="1">
    <citation type="submission" date="2021-01" db="EMBL/GenBank/DDBJ databases">
        <title>Whole genome shotgun sequence of Actinoplanes durhamensis NBRC 14914.</title>
        <authorList>
            <person name="Komaki H."/>
            <person name="Tamura T."/>
        </authorList>
    </citation>
    <scope>NUCLEOTIDE SEQUENCE [LARGE SCALE GENOMIC DNA]</scope>
    <source>
        <strain evidence="3 4">NBRC 14914</strain>
    </source>
</reference>
<keyword evidence="4" id="KW-1185">Reference proteome</keyword>
<proteinExistence type="predicted"/>
<gene>
    <name evidence="3" type="ORF">Adu01nite_22360</name>
</gene>
<sequence>MTLPLRVNVAPERADASPGDNLQFDVTVRNASDIVEHYGVELLGLPDGATVRTEPEVAKLRPAESGTLTVRVALPVQPPAPAGTYVVGALVRSKYRHDVSRCVELPIQLASVEQITLRTTPEVVTGGRSGQYTLEIANGGNAPVRLYLAATDPERRVSAVFQPGWLDLPPGTTARVLLSVSAPLPWNKEKQRQLTLTVTPDMPGATPVTGTATFVQQPRIASKVAKIAGIAAGVVVLAAAIAVPLLVTRANDNKAQNAAATQAAPTPAATAAQPPAQQQSAAAPPVTSAAAPPVQASEAPATTAAPAATTAPPNGGGAREIDLTTPPPGPVASDVFRNDGFLVSADPKALAVPGCDTAQSAAVVEDASGKFLTSSTADDATKCHEVPLLIDFLQDTPAGAVQVTPLVPNSLTMEVTFRDLSRGTSATLTVPPDISAAHGGVDQLLIRALGGGPVAVTKLKVAPLT</sequence>
<keyword evidence="2" id="KW-0812">Transmembrane</keyword>
<protein>
    <submittedName>
        <fullName evidence="3">Uncharacterized protein</fullName>
    </submittedName>
</protein>